<evidence type="ECO:0000256" key="8">
    <source>
        <dbReference type="PROSITE-ProRule" id="PRU10141"/>
    </source>
</evidence>
<evidence type="ECO:0000256" key="9">
    <source>
        <dbReference type="RuleBase" id="RU362096"/>
    </source>
</evidence>
<dbReference type="AlphaFoldDB" id="A0A915AXK9"/>
<keyword evidence="1 9" id="KW-0808">Transferase</keyword>
<dbReference type="InterPro" id="IPR001245">
    <property type="entry name" value="Ser-Thr/Tyr_kinase_cat_dom"/>
</dbReference>
<dbReference type="PROSITE" id="PS50001">
    <property type="entry name" value="SH2"/>
    <property type="match status" value="1"/>
</dbReference>
<dbReference type="SMART" id="SM00219">
    <property type="entry name" value="TyrKc"/>
    <property type="match status" value="1"/>
</dbReference>
<evidence type="ECO:0000256" key="2">
    <source>
        <dbReference type="ARBA" id="ARBA00022741"/>
    </source>
</evidence>
<dbReference type="WBParaSite" id="PgR018_g012_t03">
    <property type="protein sequence ID" value="PgR018_g012_t03"/>
    <property type="gene ID" value="PgR018_g012"/>
</dbReference>
<accession>A0A915AXK9</accession>
<proteinExistence type="inferred from homology"/>
<dbReference type="SMART" id="SM00252">
    <property type="entry name" value="SH2"/>
    <property type="match status" value="1"/>
</dbReference>
<feature type="binding site" evidence="8">
    <location>
        <position position="284"/>
    </location>
    <ligand>
        <name>ATP</name>
        <dbReference type="ChEBI" id="CHEBI:30616"/>
    </ligand>
</feature>
<protein>
    <recommendedName>
        <fullName evidence="9">Tyrosine-protein kinase</fullName>
        <ecNumber evidence="9">2.7.10.2</ecNumber>
    </recommendedName>
</protein>
<evidence type="ECO:0000313" key="14">
    <source>
        <dbReference type="WBParaSite" id="PgR018_g012_t01"/>
    </source>
</evidence>
<comment type="catalytic activity">
    <reaction evidence="6 9">
        <text>L-tyrosyl-[protein] + ATP = O-phospho-L-tyrosyl-[protein] + ADP + H(+)</text>
        <dbReference type="Rhea" id="RHEA:10596"/>
        <dbReference type="Rhea" id="RHEA-COMP:10136"/>
        <dbReference type="Rhea" id="RHEA-COMP:20101"/>
        <dbReference type="ChEBI" id="CHEBI:15378"/>
        <dbReference type="ChEBI" id="CHEBI:30616"/>
        <dbReference type="ChEBI" id="CHEBI:46858"/>
        <dbReference type="ChEBI" id="CHEBI:61978"/>
        <dbReference type="ChEBI" id="CHEBI:456216"/>
        <dbReference type="EC" id="2.7.10.2"/>
    </reaction>
</comment>
<keyword evidence="4 8" id="KW-0067">ATP-binding</keyword>
<dbReference type="InterPro" id="IPR050198">
    <property type="entry name" value="Non-receptor_tyrosine_kinases"/>
</dbReference>
<dbReference type="PROSITE" id="PS00107">
    <property type="entry name" value="PROTEIN_KINASE_ATP"/>
    <property type="match status" value="1"/>
</dbReference>
<evidence type="ECO:0000256" key="1">
    <source>
        <dbReference type="ARBA" id="ARBA00022679"/>
    </source>
</evidence>
<keyword evidence="2 8" id="KW-0547">Nucleotide-binding</keyword>
<dbReference type="InterPro" id="IPR000719">
    <property type="entry name" value="Prot_kinase_dom"/>
</dbReference>
<dbReference type="CDD" id="cd00192">
    <property type="entry name" value="PTKc"/>
    <property type="match status" value="1"/>
</dbReference>
<dbReference type="InterPro" id="IPR017441">
    <property type="entry name" value="Protein_kinase_ATP_BS"/>
</dbReference>
<evidence type="ECO:0000256" key="4">
    <source>
        <dbReference type="ARBA" id="ARBA00022840"/>
    </source>
</evidence>
<dbReference type="SUPFAM" id="SSF55550">
    <property type="entry name" value="SH2 domain"/>
    <property type="match status" value="1"/>
</dbReference>
<evidence type="ECO:0000259" key="11">
    <source>
        <dbReference type="PROSITE" id="PS50001"/>
    </source>
</evidence>
<keyword evidence="7" id="KW-0727">SH2 domain</keyword>
<keyword evidence="5 9" id="KW-0829">Tyrosine-protein kinase</keyword>
<sequence length="524" mass="58597">MEKVQSYKGVTHAQKRKSKRSVRKVRSADPSAGRGTAAPRSKESSTSADQPSSSSTGPKSDQRGKSACSGGKITERKFKTNPRVGEESQTSNTKSASSCSRGKSKRRGSLMESEDKISSTRSQPSPYFSDPRTQKAFEDAAKNLVSEEWYHGLMPRDDIEELIKNSGDFIVRKTEVARVPRYVVSVVAAKPEKIHHILIQLKNGRWVLRDVVKNTISELVMEYVKKKMPIHMDGTILISGVTRPDYYILHEHIEVKKRIGGGAFGDVFLGTWKKANETVQVAVKRLKGHITKKERVVFLKEAKLMKGLDHRNIVRLYGIAPQQEPMMIVLEFAENGSLKSHLKGHPETQVDMLIKYVTDAARGMFYLASRKVIHRDVAARNCLLGKEYEVKISDFGLSESEVNVIKLAKLKNMPVKWLAPETLRQGIFSTKTDVWSFGVLIWEVFSHCQTDPFPGETNAQAKEKILSGKQPMKAPDSAPILIGNIMQMCFSQVPEDRADFDTVFRELAPDEAPPLPVSSVFIGL</sequence>
<dbReference type="Pfam" id="PF07714">
    <property type="entry name" value="PK_Tyr_Ser-Thr"/>
    <property type="match status" value="1"/>
</dbReference>
<dbReference type="Proteomes" id="UP000887569">
    <property type="component" value="Unplaced"/>
</dbReference>
<evidence type="ECO:0000256" key="5">
    <source>
        <dbReference type="ARBA" id="ARBA00023137"/>
    </source>
</evidence>
<feature type="region of interest" description="Disordered" evidence="10">
    <location>
        <begin position="1"/>
        <end position="133"/>
    </location>
</feature>
<dbReference type="InterPro" id="IPR011009">
    <property type="entry name" value="Kinase-like_dom_sf"/>
</dbReference>
<comment type="similarity">
    <text evidence="9">Belongs to the protein kinase superfamily. Tyr protein kinase family.</text>
</comment>
<dbReference type="GO" id="GO:0005524">
    <property type="term" value="F:ATP binding"/>
    <property type="evidence" value="ECO:0007669"/>
    <property type="project" value="UniProtKB-UniRule"/>
</dbReference>
<dbReference type="InterPro" id="IPR036860">
    <property type="entry name" value="SH2_dom_sf"/>
</dbReference>
<feature type="domain" description="Protein kinase" evidence="12">
    <location>
        <begin position="253"/>
        <end position="515"/>
    </location>
</feature>
<name>A0A915AXK9_PARUN</name>
<reference evidence="14 15" key="1">
    <citation type="submission" date="2022-11" db="UniProtKB">
        <authorList>
            <consortium name="WormBaseParasite"/>
        </authorList>
    </citation>
    <scope>IDENTIFICATION</scope>
</reference>
<evidence type="ECO:0000256" key="7">
    <source>
        <dbReference type="PROSITE-ProRule" id="PRU00191"/>
    </source>
</evidence>
<dbReference type="Gene3D" id="1.10.510.10">
    <property type="entry name" value="Transferase(Phosphotransferase) domain 1"/>
    <property type="match status" value="1"/>
</dbReference>
<dbReference type="PANTHER" id="PTHR24418">
    <property type="entry name" value="TYROSINE-PROTEIN KINASE"/>
    <property type="match status" value="1"/>
</dbReference>
<keyword evidence="3 9" id="KW-0418">Kinase</keyword>
<feature type="compositionally biased region" description="Low complexity" evidence="10">
    <location>
        <begin position="44"/>
        <end position="55"/>
    </location>
</feature>
<dbReference type="Gene3D" id="3.30.505.10">
    <property type="entry name" value="SH2 domain"/>
    <property type="match status" value="1"/>
</dbReference>
<evidence type="ECO:0000313" key="13">
    <source>
        <dbReference type="Proteomes" id="UP000887569"/>
    </source>
</evidence>
<dbReference type="InterPro" id="IPR020635">
    <property type="entry name" value="Tyr_kinase_cat_dom"/>
</dbReference>
<evidence type="ECO:0000256" key="10">
    <source>
        <dbReference type="SAM" id="MobiDB-lite"/>
    </source>
</evidence>
<feature type="compositionally biased region" description="Basic residues" evidence="10">
    <location>
        <begin position="13"/>
        <end position="25"/>
    </location>
</feature>
<dbReference type="SUPFAM" id="SSF56112">
    <property type="entry name" value="Protein kinase-like (PK-like)"/>
    <property type="match status" value="1"/>
</dbReference>
<evidence type="ECO:0000259" key="12">
    <source>
        <dbReference type="PROSITE" id="PS50011"/>
    </source>
</evidence>
<dbReference type="PRINTS" id="PR00109">
    <property type="entry name" value="TYRKINASE"/>
</dbReference>
<dbReference type="CDD" id="cd10361">
    <property type="entry name" value="SH2_Fps_family"/>
    <property type="match status" value="1"/>
</dbReference>
<dbReference type="PROSITE" id="PS00109">
    <property type="entry name" value="PROTEIN_KINASE_TYR"/>
    <property type="match status" value="1"/>
</dbReference>
<dbReference type="WBParaSite" id="PgR018_g012_t01">
    <property type="protein sequence ID" value="PgR018_g012_t01"/>
    <property type="gene ID" value="PgR018_g012"/>
</dbReference>
<evidence type="ECO:0000256" key="6">
    <source>
        <dbReference type="ARBA" id="ARBA00051245"/>
    </source>
</evidence>
<dbReference type="InterPro" id="IPR008266">
    <property type="entry name" value="Tyr_kinase_AS"/>
</dbReference>
<organism evidence="13 14">
    <name type="scientific">Parascaris univalens</name>
    <name type="common">Nematode worm</name>
    <dbReference type="NCBI Taxonomy" id="6257"/>
    <lineage>
        <taxon>Eukaryota</taxon>
        <taxon>Metazoa</taxon>
        <taxon>Ecdysozoa</taxon>
        <taxon>Nematoda</taxon>
        <taxon>Chromadorea</taxon>
        <taxon>Rhabditida</taxon>
        <taxon>Spirurina</taxon>
        <taxon>Ascaridomorpha</taxon>
        <taxon>Ascaridoidea</taxon>
        <taxon>Ascarididae</taxon>
        <taxon>Parascaris</taxon>
    </lineage>
</organism>
<evidence type="ECO:0000256" key="3">
    <source>
        <dbReference type="ARBA" id="ARBA00022777"/>
    </source>
</evidence>
<dbReference type="FunFam" id="1.10.510.10:FF:001408">
    <property type="entry name" value="Tyrosine-protein kinase"/>
    <property type="match status" value="1"/>
</dbReference>
<feature type="domain" description="SH2" evidence="11">
    <location>
        <begin position="149"/>
        <end position="245"/>
    </location>
</feature>
<keyword evidence="13" id="KW-1185">Reference proteome</keyword>
<evidence type="ECO:0000313" key="15">
    <source>
        <dbReference type="WBParaSite" id="PgR018_g012_t03"/>
    </source>
</evidence>
<dbReference type="EC" id="2.7.10.2" evidence="9"/>
<dbReference type="Pfam" id="PF00017">
    <property type="entry name" value="SH2"/>
    <property type="match status" value="1"/>
</dbReference>
<dbReference type="InterPro" id="IPR035849">
    <property type="entry name" value="Fes/Fps/Fer_SH2"/>
</dbReference>
<dbReference type="InterPro" id="IPR000980">
    <property type="entry name" value="SH2"/>
</dbReference>
<dbReference type="GO" id="GO:0004715">
    <property type="term" value="F:non-membrane spanning protein tyrosine kinase activity"/>
    <property type="evidence" value="ECO:0007669"/>
    <property type="project" value="UniProtKB-EC"/>
</dbReference>
<dbReference type="PROSITE" id="PS50011">
    <property type="entry name" value="PROTEIN_KINASE_DOM"/>
    <property type="match status" value="1"/>
</dbReference>